<keyword evidence="4 5" id="KW-0143">Chaperone</keyword>
<dbReference type="HAMAP" id="MF_00822">
    <property type="entry name" value="UreE"/>
    <property type="match status" value="1"/>
</dbReference>
<accession>A0A1G7SQI6</accession>
<evidence type="ECO:0000256" key="4">
    <source>
        <dbReference type="ARBA" id="ARBA00023186"/>
    </source>
</evidence>
<dbReference type="InterPro" id="IPR007864">
    <property type="entry name" value="UreE_C_dom"/>
</dbReference>
<organism evidence="7 8">
    <name type="scientific">Pelagibacterium luteolum</name>
    <dbReference type="NCBI Taxonomy" id="440168"/>
    <lineage>
        <taxon>Bacteria</taxon>
        <taxon>Pseudomonadati</taxon>
        <taxon>Pseudomonadota</taxon>
        <taxon>Alphaproteobacteria</taxon>
        <taxon>Hyphomicrobiales</taxon>
        <taxon>Devosiaceae</taxon>
        <taxon>Pelagibacterium</taxon>
    </lineage>
</organism>
<dbReference type="SUPFAM" id="SSF69287">
    <property type="entry name" value="Urease metallochaperone UreE, N-terminal domain"/>
    <property type="match status" value="1"/>
</dbReference>
<dbReference type="CDD" id="cd00571">
    <property type="entry name" value="UreE"/>
    <property type="match status" value="1"/>
</dbReference>
<evidence type="ECO:0000259" key="6">
    <source>
        <dbReference type="SMART" id="SM00988"/>
    </source>
</evidence>
<evidence type="ECO:0000256" key="2">
    <source>
        <dbReference type="ARBA" id="ARBA00022490"/>
    </source>
</evidence>
<evidence type="ECO:0000256" key="1">
    <source>
        <dbReference type="ARBA" id="ARBA00004496"/>
    </source>
</evidence>
<dbReference type="Pfam" id="PF05194">
    <property type="entry name" value="UreE_C"/>
    <property type="match status" value="1"/>
</dbReference>
<gene>
    <name evidence="5" type="primary">ureE</name>
    <name evidence="7" type="ORF">SAMN04487974_101649</name>
</gene>
<dbReference type="EMBL" id="FNCS01000001">
    <property type="protein sequence ID" value="SDG25064.1"/>
    <property type="molecule type" value="Genomic_DNA"/>
</dbReference>
<dbReference type="Pfam" id="PF02814">
    <property type="entry name" value="UreE_N"/>
    <property type="match status" value="1"/>
</dbReference>
<comment type="similarity">
    <text evidence="5">Belongs to the UreE family.</text>
</comment>
<dbReference type="PIRSF" id="PIRSF036402">
    <property type="entry name" value="Ureas_acces_UreE"/>
    <property type="match status" value="1"/>
</dbReference>
<dbReference type="RefSeq" id="WP_090591352.1">
    <property type="nucleotide sequence ID" value="NZ_FNCS01000001.1"/>
</dbReference>
<feature type="domain" description="UreE urease accessory N-terminal" evidence="6">
    <location>
        <begin position="1"/>
        <end position="66"/>
    </location>
</feature>
<comment type="subcellular location">
    <subcellularLocation>
        <location evidence="1 5">Cytoplasm</location>
    </subcellularLocation>
</comment>
<dbReference type="GO" id="GO:0016151">
    <property type="term" value="F:nickel cation binding"/>
    <property type="evidence" value="ECO:0007669"/>
    <property type="project" value="UniProtKB-UniRule"/>
</dbReference>
<dbReference type="GO" id="GO:0005737">
    <property type="term" value="C:cytoplasm"/>
    <property type="evidence" value="ECO:0007669"/>
    <property type="project" value="UniProtKB-SubCell"/>
</dbReference>
<reference evidence="7 8" key="1">
    <citation type="submission" date="2016-10" db="EMBL/GenBank/DDBJ databases">
        <authorList>
            <person name="de Groot N.N."/>
        </authorList>
    </citation>
    <scope>NUCLEOTIDE SEQUENCE [LARGE SCALE GENOMIC DNA]</scope>
    <source>
        <strain evidence="7 8">CGMCC 1.10267</strain>
    </source>
</reference>
<dbReference type="SMART" id="SM00988">
    <property type="entry name" value="UreE_N"/>
    <property type="match status" value="1"/>
</dbReference>
<evidence type="ECO:0000313" key="7">
    <source>
        <dbReference type="EMBL" id="SDG25064.1"/>
    </source>
</evidence>
<dbReference type="STRING" id="440168.SAMN04487974_101649"/>
<dbReference type="Proteomes" id="UP000199495">
    <property type="component" value="Unassembled WGS sequence"/>
</dbReference>
<dbReference type="GO" id="GO:0019627">
    <property type="term" value="P:urea metabolic process"/>
    <property type="evidence" value="ECO:0007669"/>
    <property type="project" value="InterPro"/>
</dbReference>
<dbReference type="GO" id="GO:0006457">
    <property type="term" value="P:protein folding"/>
    <property type="evidence" value="ECO:0007669"/>
    <property type="project" value="InterPro"/>
</dbReference>
<dbReference type="GO" id="GO:0051082">
    <property type="term" value="F:unfolded protein binding"/>
    <property type="evidence" value="ECO:0007669"/>
    <property type="project" value="UniProtKB-UniRule"/>
</dbReference>
<keyword evidence="2 5" id="KW-0963">Cytoplasm</keyword>
<dbReference type="InterPro" id="IPR012406">
    <property type="entry name" value="UreE"/>
</dbReference>
<dbReference type="Gene3D" id="2.60.260.20">
    <property type="entry name" value="Urease metallochaperone UreE, N-terminal domain"/>
    <property type="match status" value="1"/>
</dbReference>
<protein>
    <recommendedName>
        <fullName evidence="5">Urease accessory protein UreE</fullName>
    </recommendedName>
</protein>
<evidence type="ECO:0000313" key="8">
    <source>
        <dbReference type="Proteomes" id="UP000199495"/>
    </source>
</evidence>
<evidence type="ECO:0000256" key="3">
    <source>
        <dbReference type="ARBA" id="ARBA00022596"/>
    </source>
</evidence>
<dbReference type="GO" id="GO:0065003">
    <property type="term" value="P:protein-containing complex assembly"/>
    <property type="evidence" value="ECO:0007669"/>
    <property type="project" value="InterPro"/>
</dbReference>
<sequence length="157" mass="16995">MRATGIEHKGHWQGAIAGRAVLPHDQRAVRRKLITLDNGLDVLVDLPETTALDTGDALKLEDGRFAEIVAAKEPLYAITGRSVGHLAELVWHIGNRHLPCQIETKSGTPQRLFIGRDHVIKEMLEGLGAAVTEVSAPFSPLRGAYAGHAHGHAHHHG</sequence>
<name>A0A1G7SQI6_9HYPH</name>
<dbReference type="SUPFAM" id="SSF69737">
    <property type="entry name" value="Urease metallochaperone UreE, C-terminal domain"/>
    <property type="match status" value="1"/>
</dbReference>
<comment type="function">
    <text evidence="5">Involved in urease metallocenter assembly. Binds nickel. Probably functions as a nickel donor during metallocenter assembly.</text>
</comment>
<evidence type="ECO:0000256" key="5">
    <source>
        <dbReference type="HAMAP-Rule" id="MF_00822"/>
    </source>
</evidence>
<proteinExistence type="inferred from homology"/>
<dbReference type="OrthoDB" id="9802215at2"/>
<keyword evidence="3 5" id="KW-0533">Nickel</keyword>
<dbReference type="InterPro" id="IPR036118">
    <property type="entry name" value="UreE_N_sf"/>
</dbReference>
<dbReference type="InterPro" id="IPR004029">
    <property type="entry name" value="UreE_N"/>
</dbReference>
<dbReference type="AlphaFoldDB" id="A0A1G7SQI6"/>
<keyword evidence="8" id="KW-1185">Reference proteome</keyword>
<dbReference type="Gene3D" id="3.30.70.790">
    <property type="entry name" value="UreE, C-terminal domain"/>
    <property type="match status" value="1"/>
</dbReference>